<evidence type="ECO:0000256" key="1">
    <source>
        <dbReference type="SAM" id="MobiDB-lite"/>
    </source>
</evidence>
<proteinExistence type="predicted"/>
<evidence type="ECO:0000256" key="2">
    <source>
        <dbReference type="SAM" id="SignalP"/>
    </source>
</evidence>
<evidence type="ECO:0000313" key="4">
    <source>
        <dbReference type="Proteomes" id="UP000240608"/>
    </source>
</evidence>
<organism evidence="3 4">
    <name type="scientific">Marivirga lumbricoides</name>
    <dbReference type="NCBI Taxonomy" id="1046115"/>
    <lineage>
        <taxon>Bacteria</taxon>
        <taxon>Pseudomonadati</taxon>
        <taxon>Bacteroidota</taxon>
        <taxon>Cytophagia</taxon>
        <taxon>Cytophagales</taxon>
        <taxon>Marivirgaceae</taxon>
        <taxon>Marivirga</taxon>
    </lineage>
</organism>
<feature type="compositionally biased region" description="Acidic residues" evidence="1">
    <location>
        <begin position="183"/>
        <end position="205"/>
    </location>
</feature>
<evidence type="ECO:0000313" key="3">
    <source>
        <dbReference type="EMBL" id="PTB97953.1"/>
    </source>
</evidence>
<comment type="caution">
    <text evidence="3">The sequence shown here is derived from an EMBL/GenBank/DDBJ whole genome shotgun (WGS) entry which is preliminary data.</text>
</comment>
<dbReference type="Proteomes" id="UP000240608">
    <property type="component" value="Unassembled WGS sequence"/>
</dbReference>
<protein>
    <submittedName>
        <fullName evidence="3">Uncharacterized protein</fullName>
    </submittedName>
</protein>
<name>A0A2T4DVW9_9BACT</name>
<keyword evidence="2" id="KW-0732">Signal</keyword>
<dbReference type="EMBL" id="PYVU01000002">
    <property type="protein sequence ID" value="PTB97953.1"/>
    <property type="molecule type" value="Genomic_DNA"/>
</dbReference>
<gene>
    <name evidence="3" type="ORF">C9994_00585</name>
</gene>
<feature type="chain" id="PRO_5015580776" evidence="2">
    <location>
        <begin position="29"/>
        <end position="1600"/>
    </location>
</feature>
<feature type="region of interest" description="Disordered" evidence="1">
    <location>
        <begin position="1572"/>
        <end position="1600"/>
    </location>
</feature>
<sequence length="1600" mass="177783">MGGFVFATKLMKQILILFLFFSGLAAFAQPGEALQQPASFLARVQADLAEVKSEKSEAVSLFFQNYWQNGAYSSELKAKVEAVYDSLVVRKLNTSKYRLPFISTISGAAANLQDPTPAIQTFLIIVEKGLGELHVKELEKLIKAAESVLEKKALYYSKYYQLAFDKGTVSFEWDTPEPIVPEETVEDEAVEEETGWGESSDDDWGSDSGWGNDDSSWDAEPADNTPAVEDEPSYVAYKTPMPELSGPIVILKGIDLRLISTSDSAKILNTEGSMELLGKTFVGKGGKFTWEHLKISAEELFAEFSEYTLEVNKPNFMAEDALLTYTSVLKQPVKGLFEYQSESKSNRTPQFPAFQSYESGYSLNILDVNGLSLTGGITLRGTTITTASLNNGLSRMELQGNAVKKFLAKSREFVYKDSVFTSHVANISLFQRRDSIYHPGVSINYSVKENKLTLLQGKGGFKKSPFSASYFNIDFYADKIEWPLDSAEIDISILIASNRVPALFESSEYFNEYRYSSLSGLYSFHPLQLIVNYSRKARQKTFYVNEVADRMKIDQKTLSGAMQLLMENGFLTYDEVSGRIDLLPKSYHYVDSNWGKKDFDNLKISSISSGTPNGNLNLEEGTLTIRGVENFEINEKLGVRVKPDSGIVVLKENRDIVFNGIVYAGNFEYVGVDFEMDYDSFLISMPQIDKIEFNLKGKSKRSDSEKLKNQLVETAGVLYINKPDNKSATKDYPSYPAFNATKGATVYFLGDEILDGVYDKSLYFSIPPFSIDSVSSSDPNAIAFEGQFHSGGIFPVFEEKLRVMPDKSLGFQHPLPEEGIDLLEGKARFYGDIKLDNKGLRGGDKIEFLSTSINSSNFTFFKDSIVGAGTYAKMNPGDVKGASFPDMEIVNFDMKWLTSKDSLYLANKSEPFKMYGETASLDGRAVISERGLFGDGELSTRKSLTKSDKYSFKEQSYGARFADFIIQSDDSIPSLSSDNVNLQFDLAANVATISPEVEGDAALDFPYTSYKTSIPSAVWKLDEKKVIMQKPAGVNIQNSYFYSTNPDQDSLVFNATEAVYDIDALSLNISGIPYIQVADARITPEGGKIIVGQNAAMSKLNNATLSLDTLTAYHNLYDGEIDIISRNKFEGDATYRYVNSVGDTFSIKMGKFTLEPVPNPAKGKAKLRTVSSGDVVLDDRMLVSPGMYYKGDVTMYADKPALDLKGYVQLDLKNIPNYDTWIQYNSDGSAKEVVFDFNKSVTEMGNPLQAGIHFDSQTNELYATFTNEKRDLTDQDFFVPSGLLRYKASEDEFVIQNEDKSLGISYAGKYFAYNEKEQKVAFEGPLNFIKTNDKIEVKSAGLGSGDLVSQEFVFNVMLTSEFSLPNSLTPVIGNDMLEVVQRLGLPEATKDLERLLPKLAEIAGNSAAKKYEQAIFNDYVPLHSISSALTRTLNITNLDLKWSVDQSAWYSVGKIGFSNTGSTDVNANIDGFVEINKNDIGTSLKIFLQVSPSCWYFFHYEENRLIFFSSNPVANDIVDKKSKATKAKVGDYVFLTGDKLEVTTFVEDYRRKYYDIDAPYYLEMATEAGTAGANAPVNSTPVPDPSVPATQPAEDDDDGF</sequence>
<feature type="region of interest" description="Disordered" evidence="1">
    <location>
        <begin position="176"/>
        <end position="228"/>
    </location>
</feature>
<reference evidence="3 4" key="1">
    <citation type="submission" date="2018-03" db="EMBL/GenBank/DDBJ databases">
        <title>Cross-interface Injection: A General Nanoliter Liquid Handling Method Applied to Single Cells Genome Amplification Automated Nanoliter Liquid Handling Applied to Single Cell Multiple Displacement Amplification.</title>
        <authorList>
            <person name="Yun J."/>
            <person name="Xu P."/>
            <person name="Xu J."/>
            <person name="Dai X."/>
            <person name="Wang Y."/>
            <person name="Zheng X."/>
            <person name="Cao C."/>
            <person name="Yi Q."/>
            <person name="Zhu Y."/>
            <person name="Wang L."/>
            <person name="Dong Z."/>
            <person name="Huang Y."/>
            <person name="Huang L."/>
            <person name="Du W."/>
        </authorList>
    </citation>
    <scope>NUCLEOTIDE SEQUENCE [LARGE SCALE GENOMIC DNA]</scope>
    <source>
        <strain evidence="3 4">Z-D1-2</strain>
    </source>
</reference>
<accession>A0A2T4DVW9</accession>
<feature type="signal peptide" evidence="2">
    <location>
        <begin position="1"/>
        <end position="28"/>
    </location>
</feature>